<protein>
    <submittedName>
        <fullName evidence="2">Extracellular solute-binding protein</fullName>
    </submittedName>
</protein>
<feature type="chain" id="PRO_5019405570" evidence="1">
    <location>
        <begin position="30"/>
        <end position="434"/>
    </location>
</feature>
<keyword evidence="1" id="KW-0732">Signal</keyword>
<dbReference type="AlphaFoldDB" id="A0A414W106"/>
<dbReference type="EMBL" id="QRJH01000005">
    <property type="protein sequence ID" value="RHH17989.1"/>
    <property type="molecule type" value="Genomic_DNA"/>
</dbReference>
<dbReference type="PANTHER" id="PTHR43649">
    <property type="entry name" value="ARABINOSE-BINDING PROTEIN-RELATED"/>
    <property type="match status" value="1"/>
</dbReference>
<dbReference type="SUPFAM" id="SSF53850">
    <property type="entry name" value="Periplasmic binding protein-like II"/>
    <property type="match status" value="1"/>
</dbReference>
<dbReference type="InterPro" id="IPR006059">
    <property type="entry name" value="SBP"/>
</dbReference>
<dbReference type="Pfam" id="PF01547">
    <property type="entry name" value="SBP_bac_1"/>
    <property type="match status" value="1"/>
</dbReference>
<sequence length="434" mass="47691">MNWKKITGSILMAATVTSMVAGSTVPALAAKKSDNSDGKTVHFLTAWNEDKDTTAVIKQLTEDYNATNPETPINLEIEVVAQSDMNQKLSVLAASNDLPDMFVTGTQEYIDKYVSQGILKNIDDVIEEQGVTSISKEDRDSILNLTKQDALYVMPTNKNIEGIWYNKQIFEDNGLEVPTTMDEFMDVCQKLSDAGIQPITVAGKEQWPLTRLIGSYATQAGGTDFLVKANSGEVSWTDENFIKAYQWLAEMGEKGYLGEGMTTVDSDTQNSLFITGAAAMCYNGSWFTESLSSDQSTIGENVGFFAFPTVENGAGIANTYTTSYGMYMCVKDESYDDAMGAWLGYVMSNFGNKAMELHNWITPYATTEDFDMGYFTQILADATADEGAASVWPEYAMPTSVQDVEYQGAQMIALGQMDPEDYGKSIDDAWAMVQ</sequence>
<comment type="caution">
    <text evidence="2">The sequence shown here is derived from an EMBL/GenBank/DDBJ whole genome shotgun (WGS) entry which is preliminary data.</text>
</comment>
<evidence type="ECO:0000313" key="3">
    <source>
        <dbReference type="Proteomes" id="UP000284024"/>
    </source>
</evidence>
<feature type="signal peptide" evidence="1">
    <location>
        <begin position="1"/>
        <end position="29"/>
    </location>
</feature>
<evidence type="ECO:0000256" key="1">
    <source>
        <dbReference type="SAM" id="SignalP"/>
    </source>
</evidence>
<dbReference type="Proteomes" id="UP000284024">
    <property type="component" value="Unassembled WGS sequence"/>
</dbReference>
<dbReference type="Gene3D" id="3.40.190.10">
    <property type="entry name" value="Periplasmic binding protein-like II"/>
    <property type="match status" value="2"/>
</dbReference>
<gene>
    <name evidence="2" type="ORF">DW222_11440</name>
</gene>
<organism evidence="2 3">
    <name type="scientific">Blautia obeum</name>
    <dbReference type="NCBI Taxonomy" id="40520"/>
    <lineage>
        <taxon>Bacteria</taxon>
        <taxon>Bacillati</taxon>
        <taxon>Bacillota</taxon>
        <taxon>Clostridia</taxon>
        <taxon>Lachnospirales</taxon>
        <taxon>Lachnospiraceae</taxon>
        <taxon>Blautia</taxon>
    </lineage>
</organism>
<dbReference type="RefSeq" id="WP_118235880.1">
    <property type="nucleotide sequence ID" value="NZ_QRJH01000005.1"/>
</dbReference>
<name>A0A414W106_9FIRM</name>
<accession>A0A414W106</accession>
<proteinExistence type="predicted"/>
<dbReference type="InterPro" id="IPR050490">
    <property type="entry name" value="Bact_solute-bd_prot1"/>
</dbReference>
<evidence type="ECO:0000313" key="2">
    <source>
        <dbReference type="EMBL" id="RHH17989.1"/>
    </source>
</evidence>
<reference evidence="2 3" key="1">
    <citation type="submission" date="2018-08" db="EMBL/GenBank/DDBJ databases">
        <title>A genome reference for cultivated species of the human gut microbiota.</title>
        <authorList>
            <person name="Zou Y."/>
            <person name="Xue W."/>
            <person name="Luo G."/>
        </authorList>
    </citation>
    <scope>NUCLEOTIDE SEQUENCE [LARGE SCALE GENOMIC DNA]</scope>
    <source>
        <strain evidence="2 3">AM18-2AC</strain>
    </source>
</reference>